<sequence>MAANREIKLKLMVNKGSDRVVYAECDSKFVDVLFSFLTMPMGAIIHLSGKETKMGCMDGLYQSVEALDERFFQSKACKSMLLRPRSSTELKCANLAVNYVADPTGYCLYGCSDHPSCGINRRLVSYYNDCQCSCGRIMDRRLNLSYPVGSIDHGVFVQGKRDFLVTNDLQVFPLVATSSLFIMKKIGIKDGNSVEGRDVKIGSQEVLSLLKCSLHSQTALTDALLSNNIPITGQVKLKSDQKTFDFVKIEQTDKGRRMMGKLVMNRSTKQVLYLEAREDLVNQILSFLTFPLGSVLKLIRGRSPLLLGCVGNIYEAARDFGTDIDGLLFNSEESKTELLSPKLACLMGCDDQLLIDHLVEADFPPLYGSLCHYCFSANIDTHQYHLCKHAVHKEKLKPINPKLPNAVTEKGGGFVKIKTKYMITDDLSVKPLSSFTVLLMMNKYKVTTDELEEQDISIGEEVAARILRASMTSNTVFTDVFFSPGKRFRSGSLGPY</sequence>
<proteinExistence type="predicted"/>
<dbReference type="EMBL" id="JAINDJ010000007">
    <property type="protein sequence ID" value="KAG9441503.1"/>
    <property type="molecule type" value="Genomic_DNA"/>
</dbReference>
<comment type="caution">
    <text evidence="1">The sequence shown here is derived from an EMBL/GenBank/DDBJ whole genome shotgun (WGS) entry which is preliminary data.</text>
</comment>
<reference evidence="1 2" key="1">
    <citation type="submission" date="2021-07" db="EMBL/GenBank/DDBJ databases">
        <title>The Aristolochia fimbriata genome: insights into angiosperm evolution, floral development and chemical biosynthesis.</title>
        <authorList>
            <person name="Jiao Y."/>
        </authorList>
    </citation>
    <scope>NUCLEOTIDE SEQUENCE [LARGE SCALE GENOMIC DNA]</scope>
    <source>
        <strain evidence="1">IBCAS-2021</strain>
        <tissue evidence="1">Leaf</tissue>
    </source>
</reference>
<evidence type="ECO:0000313" key="1">
    <source>
        <dbReference type="EMBL" id="KAG9441503.1"/>
    </source>
</evidence>
<dbReference type="PANTHER" id="PTHR33103">
    <property type="entry name" value="OS01G0153900 PROTEIN"/>
    <property type="match status" value="1"/>
</dbReference>
<protein>
    <submittedName>
        <fullName evidence="1">Uncharacterized protein</fullName>
    </submittedName>
</protein>
<dbReference type="PANTHER" id="PTHR33103:SF27">
    <property type="entry name" value="OS04G0594700 PROTEIN"/>
    <property type="match status" value="1"/>
</dbReference>
<organism evidence="1 2">
    <name type="scientific">Aristolochia fimbriata</name>
    <name type="common">White veined hardy Dutchman's pipe vine</name>
    <dbReference type="NCBI Taxonomy" id="158543"/>
    <lineage>
        <taxon>Eukaryota</taxon>
        <taxon>Viridiplantae</taxon>
        <taxon>Streptophyta</taxon>
        <taxon>Embryophyta</taxon>
        <taxon>Tracheophyta</taxon>
        <taxon>Spermatophyta</taxon>
        <taxon>Magnoliopsida</taxon>
        <taxon>Magnoliidae</taxon>
        <taxon>Piperales</taxon>
        <taxon>Aristolochiaceae</taxon>
        <taxon>Aristolochia</taxon>
    </lineage>
</organism>
<dbReference type="AlphaFoldDB" id="A0AAV7DY76"/>
<dbReference type="Pfam" id="PF05056">
    <property type="entry name" value="DUF674"/>
    <property type="match status" value="1"/>
</dbReference>
<evidence type="ECO:0000313" key="2">
    <source>
        <dbReference type="Proteomes" id="UP000825729"/>
    </source>
</evidence>
<accession>A0AAV7DY76</accession>
<keyword evidence="2" id="KW-1185">Reference proteome</keyword>
<gene>
    <name evidence="1" type="ORF">H6P81_017357</name>
</gene>
<name>A0AAV7DY76_ARIFI</name>
<dbReference type="InterPro" id="IPR007750">
    <property type="entry name" value="DUF674"/>
</dbReference>
<dbReference type="Proteomes" id="UP000825729">
    <property type="component" value="Unassembled WGS sequence"/>
</dbReference>